<organism evidence="3 4">
    <name type="scientific">Fodinicurvata halophila</name>
    <dbReference type="NCBI Taxonomy" id="1419723"/>
    <lineage>
        <taxon>Bacteria</taxon>
        <taxon>Pseudomonadati</taxon>
        <taxon>Pseudomonadota</taxon>
        <taxon>Alphaproteobacteria</taxon>
        <taxon>Rhodospirillales</taxon>
        <taxon>Rhodovibrionaceae</taxon>
        <taxon>Fodinicurvata</taxon>
    </lineage>
</organism>
<feature type="region of interest" description="Disordered" evidence="1">
    <location>
        <begin position="502"/>
        <end position="521"/>
    </location>
</feature>
<protein>
    <submittedName>
        <fullName evidence="3">WG repeat-containing protein</fullName>
    </submittedName>
</protein>
<evidence type="ECO:0000256" key="1">
    <source>
        <dbReference type="SAM" id="MobiDB-lite"/>
    </source>
</evidence>
<evidence type="ECO:0000313" key="4">
    <source>
        <dbReference type="Proteomes" id="UP001595799"/>
    </source>
</evidence>
<dbReference type="PANTHER" id="PTHR37841:SF1">
    <property type="entry name" value="DUF3298 DOMAIN-CONTAINING PROTEIN"/>
    <property type="match status" value="1"/>
</dbReference>
<dbReference type="InterPro" id="IPR032774">
    <property type="entry name" value="WG_beta_rep"/>
</dbReference>
<sequence>MMRSLSHIGAALAFLSIASAAPAMAGPCGAALSDEAAGSLYPLPDGNHWGYVDRDGAWQIAPRWRQVRPFSEGRAAVETEDGWGVIGRDGAYVIEPGTRDADRVVIGEETYALSPYKPAAQGCIAATPADGIPHYRTVDGARWEPPGLADHDVVDLGSFSEGLAWVRVANEDGGATGWINTDGGWAIEPQFHDGGDFSEGRAPAAISDSNWGYIDDSGALVMPRKFVLSDAGPYENGLAPVTLGDEAGYMDAENWALREITYPDGTTRPIRDAGPFSDGRAAVIEGKTSRPRTIWIDSDGEVAFIPGDGHSYRVCDRTRAEFHEGLLPLPVSLGGNICGKPPEIVREGPGDPRNGSEQMLWQLPWERSRLIWLDQDGQKVLDSSECRRPHGMEPLPTTVADGGLAKGAYRIELSGMAEGTFGPVRADGPCNTSEYALDDIDGTNAAGPWRLSFEGVAHWQERGVELYLDVMLPEGLSTGTHEVGAEADDMTVSAHLRMIRSDDPEVGAEQPDRYTSQSGKLALSRLDREAASGDLELELASRDAPEQTISLSVSFREIPYRFGPEFAMTEVTGSLARFDEETPDDPLENFFQPLEVTETEDRLTILFGSFGPNLELSFPAGHTGRFTAGPDEAVSATLAGVPAEAEGTLSRADGKLAGEVTAEIHAHPELEGRASVSVRFAHIPVKNPE</sequence>
<dbReference type="PANTHER" id="PTHR37841">
    <property type="entry name" value="GLR2918 PROTEIN"/>
    <property type="match status" value="1"/>
</dbReference>
<feature type="signal peptide" evidence="2">
    <location>
        <begin position="1"/>
        <end position="25"/>
    </location>
</feature>
<accession>A0ABV8UHR0</accession>
<dbReference type="RefSeq" id="WP_382420734.1">
    <property type="nucleotide sequence ID" value="NZ_JBHSCW010000001.1"/>
</dbReference>
<keyword evidence="4" id="KW-1185">Reference proteome</keyword>
<evidence type="ECO:0000256" key="2">
    <source>
        <dbReference type="SAM" id="SignalP"/>
    </source>
</evidence>
<proteinExistence type="predicted"/>
<evidence type="ECO:0000313" key="3">
    <source>
        <dbReference type="EMBL" id="MFC4350396.1"/>
    </source>
</evidence>
<name>A0ABV8UHR0_9PROT</name>
<dbReference type="EMBL" id="JBHSCW010000001">
    <property type="protein sequence ID" value="MFC4350396.1"/>
    <property type="molecule type" value="Genomic_DNA"/>
</dbReference>
<gene>
    <name evidence="3" type="ORF">ACFOW6_02440</name>
</gene>
<keyword evidence="2" id="KW-0732">Signal</keyword>
<feature type="chain" id="PRO_5046359637" evidence="2">
    <location>
        <begin position="26"/>
        <end position="689"/>
    </location>
</feature>
<reference evidence="4" key="1">
    <citation type="journal article" date="2019" name="Int. J. Syst. Evol. Microbiol.">
        <title>The Global Catalogue of Microorganisms (GCM) 10K type strain sequencing project: providing services to taxonomists for standard genome sequencing and annotation.</title>
        <authorList>
            <consortium name="The Broad Institute Genomics Platform"/>
            <consortium name="The Broad Institute Genome Sequencing Center for Infectious Disease"/>
            <person name="Wu L."/>
            <person name="Ma J."/>
        </authorList>
    </citation>
    <scope>NUCLEOTIDE SEQUENCE [LARGE SCALE GENOMIC DNA]</scope>
    <source>
        <strain evidence="4">CECT 8472</strain>
    </source>
</reference>
<dbReference type="Proteomes" id="UP001595799">
    <property type="component" value="Unassembled WGS sequence"/>
</dbReference>
<comment type="caution">
    <text evidence="3">The sequence shown here is derived from an EMBL/GenBank/DDBJ whole genome shotgun (WGS) entry which is preliminary data.</text>
</comment>
<dbReference type="SUPFAM" id="SSF69360">
    <property type="entry name" value="Cell wall binding repeat"/>
    <property type="match status" value="1"/>
</dbReference>
<dbReference type="Pfam" id="PF14903">
    <property type="entry name" value="WG_beta_rep"/>
    <property type="match status" value="3"/>
</dbReference>